<proteinExistence type="predicted"/>
<protein>
    <submittedName>
        <fullName evidence="2">Uncharacterized protein</fullName>
    </submittedName>
</protein>
<feature type="compositionally biased region" description="Low complexity" evidence="1">
    <location>
        <begin position="13"/>
        <end position="30"/>
    </location>
</feature>
<feature type="compositionally biased region" description="Basic and acidic residues" evidence="1">
    <location>
        <begin position="118"/>
        <end position="129"/>
    </location>
</feature>
<organism evidence="2">
    <name type="scientific">Ananas comosus var. bracteatus</name>
    <name type="common">red pineapple</name>
    <dbReference type="NCBI Taxonomy" id="296719"/>
    <lineage>
        <taxon>Eukaryota</taxon>
        <taxon>Viridiplantae</taxon>
        <taxon>Streptophyta</taxon>
        <taxon>Embryophyta</taxon>
        <taxon>Tracheophyta</taxon>
        <taxon>Spermatophyta</taxon>
        <taxon>Magnoliopsida</taxon>
        <taxon>Liliopsida</taxon>
        <taxon>Poales</taxon>
        <taxon>Bromeliaceae</taxon>
        <taxon>Bromelioideae</taxon>
        <taxon>Ananas</taxon>
    </lineage>
</organism>
<gene>
    <name evidence="2" type="ORF">CB5_LOCUS6523</name>
</gene>
<feature type="region of interest" description="Disordered" evidence="1">
    <location>
        <begin position="97"/>
        <end position="170"/>
    </location>
</feature>
<sequence>MRKKMVLQGLQASSFSSSPPSSPSLSLSRSVGRFSPRGTGLSPAGTGLSLRTRKTNVREPVSPRAGPVSPRADALGDRSRLPGTGCLAGCAALFTGGPVSPIRDRSPRVKLSGFSQNSRDRTFRPEYHLRPSTKCGKVRSTHQTLEPRNLQRAFGAGGGTGSRQGYRLAS</sequence>
<dbReference type="EMBL" id="LR862143">
    <property type="protein sequence ID" value="CAD1823312.1"/>
    <property type="molecule type" value="Genomic_DNA"/>
</dbReference>
<name>A0A6V7NXG7_ANACO</name>
<reference evidence="2" key="1">
    <citation type="submission" date="2020-07" db="EMBL/GenBank/DDBJ databases">
        <authorList>
            <person name="Lin J."/>
        </authorList>
    </citation>
    <scope>NUCLEOTIDE SEQUENCE</scope>
</reference>
<accession>A0A6V7NXG7</accession>
<dbReference type="AlphaFoldDB" id="A0A6V7NXG7"/>
<evidence type="ECO:0000313" key="2">
    <source>
        <dbReference type="EMBL" id="CAD1823312.1"/>
    </source>
</evidence>
<feature type="region of interest" description="Disordered" evidence="1">
    <location>
        <begin position="1"/>
        <end position="77"/>
    </location>
</feature>
<evidence type="ECO:0000256" key="1">
    <source>
        <dbReference type="SAM" id="MobiDB-lite"/>
    </source>
</evidence>